<protein>
    <submittedName>
        <fullName evidence="1">IS5 family transposase</fullName>
    </submittedName>
</protein>
<reference evidence="1" key="1">
    <citation type="submission" date="2020-10" db="EMBL/GenBank/DDBJ databases">
        <authorList>
            <person name="Castelo-Branco R."/>
            <person name="Eusebio N."/>
            <person name="Adriana R."/>
            <person name="Vieira A."/>
            <person name="Brugerolle De Fraissinette N."/>
            <person name="Rezende De Castro R."/>
            <person name="Schneider M.P."/>
            <person name="Vasconcelos V."/>
            <person name="Leao P.N."/>
        </authorList>
    </citation>
    <scope>NUCLEOTIDE SEQUENCE</scope>
    <source>
        <strain evidence="1">LEGE 07310</strain>
    </source>
</reference>
<proteinExistence type="predicted"/>
<evidence type="ECO:0000313" key="2">
    <source>
        <dbReference type="Proteomes" id="UP000636505"/>
    </source>
</evidence>
<evidence type="ECO:0000313" key="1">
    <source>
        <dbReference type="EMBL" id="MBE9080005.1"/>
    </source>
</evidence>
<accession>A0A8J7ABL4</accession>
<dbReference type="AlphaFoldDB" id="A0A8J7ABL4"/>
<sequence>RIRKVDRSAWKEEVNYHRRSLSETGMYRLKTVFTGEVCARKIAAQTTELMIECKALNRMTQLGMPDCYRVAA</sequence>
<dbReference type="Proteomes" id="UP000636505">
    <property type="component" value="Unassembled WGS sequence"/>
</dbReference>
<organism evidence="1 2">
    <name type="scientific">Vasconcelosia minhoensis LEGE 07310</name>
    <dbReference type="NCBI Taxonomy" id="915328"/>
    <lineage>
        <taxon>Bacteria</taxon>
        <taxon>Bacillati</taxon>
        <taxon>Cyanobacteriota</taxon>
        <taxon>Cyanophyceae</taxon>
        <taxon>Nodosilineales</taxon>
        <taxon>Cymatolegaceae</taxon>
        <taxon>Vasconcelosia</taxon>
        <taxon>Vasconcelosia minhoensis</taxon>
    </lineage>
</organism>
<gene>
    <name evidence="1" type="ORF">IQ241_22390</name>
</gene>
<comment type="caution">
    <text evidence="1">The sequence shown here is derived from an EMBL/GenBank/DDBJ whole genome shotgun (WGS) entry which is preliminary data.</text>
</comment>
<keyword evidence="2" id="KW-1185">Reference proteome</keyword>
<feature type="non-terminal residue" evidence="1">
    <location>
        <position position="1"/>
    </location>
</feature>
<name>A0A8J7ABL4_9CYAN</name>
<dbReference type="EMBL" id="JADEXG010000077">
    <property type="protein sequence ID" value="MBE9080005.1"/>
    <property type="molecule type" value="Genomic_DNA"/>
</dbReference>